<gene>
    <name evidence="2" type="ORF">CLAFUR5_07766</name>
</gene>
<feature type="chain" id="PRO_5040303792" evidence="1">
    <location>
        <begin position="20"/>
        <end position="193"/>
    </location>
</feature>
<reference evidence="2" key="2">
    <citation type="journal article" date="2022" name="Microb. Genom.">
        <title>A chromosome-scale genome assembly of the tomato pathogen Cladosporium fulvum reveals a compartmentalized genome architecture and the presence of a dispensable chromosome.</title>
        <authorList>
            <person name="Zaccaron A.Z."/>
            <person name="Chen L.H."/>
            <person name="Samaras A."/>
            <person name="Stergiopoulos I."/>
        </authorList>
    </citation>
    <scope>NUCLEOTIDE SEQUENCE</scope>
    <source>
        <strain evidence="2">Race5_Kim</strain>
    </source>
</reference>
<evidence type="ECO:0000313" key="3">
    <source>
        <dbReference type="Proteomes" id="UP000756132"/>
    </source>
</evidence>
<reference evidence="2" key="1">
    <citation type="submission" date="2021-12" db="EMBL/GenBank/DDBJ databases">
        <authorList>
            <person name="Zaccaron A."/>
            <person name="Stergiopoulos I."/>
        </authorList>
    </citation>
    <scope>NUCLEOTIDE SEQUENCE</scope>
    <source>
        <strain evidence="2">Race5_Kim</strain>
    </source>
</reference>
<protein>
    <submittedName>
        <fullName evidence="2">Uncharacterized protein</fullName>
    </submittedName>
</protein>
<dbReference type="RefSeq" id="XP_047759100.1">
    <property type="nucleotide sequence ID" value="XM_047906914.1"/>
</dbReference>
<keyword evidence="3" id="KW-1185">Reference proteome</keyword>
<evidence type="ECO:0000313" key="2">
    <source>
        <dbReference type="EMBL" id="UJO14734.1"/>
    </source>
</evidence>
<dbReference type="KEGG" id="ffu:CLAFUR5_07766"/>
<dbReference type="Proteomes" id="UP000756132">
    <property type="component" value="Chromosome 3"/>
</dbReference>
<organism evidence="2 3">
    <name type="scientific">Passalora fulva</name>
    <name type="common">Tomato leaf mold</name>
    <name type="synonym">Cladosporium fulvum</name>
    <dbReference type="NCBI Taxonomy" id="5499"/>
    <lineage>
        <taxon>Eukaryota</taxon>
        <taxon>Fungi</taxon>
        <taxon>Dikarya</taxon>
        <taxon>Ascomycota</taxon>
        <taxon>Pezizomycotina</taxon>
        <taxon>Dothideomycetes</taxon>
        <taxon>Dothideomycetidae</taxon>
        <taxon>Mycosphaerellales</taxon>
        <taxon>Mycosphaerellaceae</taxon>
        <taxon>Fulvia</taxon>
    </lineage>
</organism>
<feature type="signal peptide" evidence="1">
    <location>
        <begin position="1"/>
        <end position="19"/>
    </location>
</feature>
<dbReference type="GeneID" id="71987644"/>
<keyword evidence="1" id="KW-0732">Signal</keyword>
<evidence type="ECO:0000256" key="1">
    <source>
        <dbReference type="SAM" id="SignalP"/>
    </source>
</evidence>
<accession>A0A9Q8LC92</accession>
<dbReference type="AlphaFoldDB" id="A0A9Q8LC92"/>
<name>A0A9Q8LC92_PASFU</name>
<dbReference type="EMBL" id="CP090165">
    <property type="protein sequence ID" value="UJO14734.1"/>
    <property type="molecule type" value="Genomic_DNA"/>
</dbReference>
<sequence length="193" mass="20101">MSTTMKTLTLAALLSLASADCILNTITTPSASDVASSIIQWNSDVNNVNAFLNSVASQQQQPGGVTDFASLSSATQTALTIASDEPCQLATLSTGSPLNDAKFACAVADLNDVFKAHVLDQLVIVRDNAGDQDVRDQAVQEINNFRCCNVLPSASTMWAQQAAANQITGVPTEAAREDACGSIICTPSCSDLS</sequence>
<dbReference type="OrthoDB" id="2117996at2759"/>
<proteinExistence type="predicted"/>